<name>A0A0G0RDD5_9BACT</name>
<dbReference type="GO" id="GO:0016787">
    <property type="term" value="F:hydrolase activity"/>
    <property type="evidence" value="ECO:0007669"/>
    <property type="project" value="UniProtKB-KW"/>
</dbReference>
<dbReference type="AlphaFoldDB" id="A0A0G0RDD5"/>
<dbReference type="STRING" id="1618550.UT39_C0004G0021"/>
<dbReference type="Pfam" id="PF04203">
    <property type="entry name" value="Sortase"/>
    <property type="match status" value="1"/>
</dbReference>
<comment type="caution">
    <text evidence="2">The sequence shown here is derived from an EMBL/GenBank/DDBJ whole genome shotgun (WGS) entry which is preliminary data.</text>
</comment>
<dbReference type="Gene3D" id="2.40.260.10">
    <property type="entry name" value="Sortase"/>
    <property type="match status" value="1"/>
</dbReference>
<evidence type="ECO:0000313" key="2">
    <source>
        <dbReference type="EMBL" id="KKR11662.1"/>
    </source>
</evidence>
<gene>
    <name evidence="2" type="ORF">UT39_C0004G0021</name>
</gene>
<evidence type="ECO:0000256" key="1">
    <source>
        <dbReference type="ARBA" id="ARBA00022801"/>
    </source>
</evidence>
<organism evidence="2 3">
    <name type="scientific">Candidatus Woesebacteria bacterium GW2011_GWA1_39_21</name>
    <dbReference type="NCBI Taxonomy" id="1618550"/>
    <lineage>
        <taxon>Bacteria</taxon>
        <taxon>Candidatus Woeseibacteriota</taxon>
    </lineage>
</organism>
<dbReference type="InterPro" id="IPR023365">
    <property type="entry name" value="Sortase_dom-sf"/>
</dbReference>
<keyword evidence="1" id="KW-0378">Hydrolase</keyword>
<dbReference type="InterPro" id="IPR005754">
    <property type="entry name" value="Sortase"/>
</dbReference>
<dbReference type="SUPFAM" id="SSF63817">
    <property type="entry name" value="Sortase"/>
    <property type="match status" value="1"/>
</dbReference>
<accession>A0A0G0RDD5</accession>
<dbReference type="NCBIfam" id="TIGR01076">
    <property type="entry name" value="sortase_fam"/>
    <property type="match status" value="1"/>
</dbReference>
<proteinExistence type="predicted"/>
<evidence type="ECO:0000313" key="3">
    <source>
        <dbReference type="Proteomes" id="UP000034246"/>
    </source>
</evidence>
<dbReference type="EMBL" id="LBWP01000004">
    <property type="protein sequence ID" value="KKR11662.1"/>
    <property type="molecule type" value="Genomic_DNA"/>
</dbReference>
<dbReference type="Proteomes" id="UP000034246">
    <property type="component" value="Unassembled WGS sequence"/>
</dbReference>
<protein>
    <submittedName>
        <fullName evidence="2">Sortase family protein</fullName>
    </submittedName>
</protein>
<sequence length="220" mass="24943">MARKAPLRMLALILAFFGVLVIILSVYPIIQYEYVSRKRFPRLVSPITEQEHKSILMQSLKDYKELGNWSSEYDLGQGDSDSNEYRLSIPRLKITNAQVYVGGEDLSKSLIQYPGTARPGQIGNTVIFGHSVLPIFFNPKDYLTIFSTIPKLKTGDEIVVNSGSVMYKYLVSEMFEVNPDNLNILDQRYDDSFLSLVTCVPPGHPLNPRRLVVRAKIVKI</sequence>
<reference evidence="2 3" key="1">
    <citation type="journal article" date="2015" name="Nature">
        <title>rRNA introns, odd ribosomes, and small enigmatic genomes across a large radiation of phyla.</title>
        <authorList>
            <person name="Brown C.T."/>
            <person name="Hug L.A."/>
            <person name="Thomas B.C."/>
            <person name="Sharon I."/>
            <person name="Castelle C.J."/>
            <person name="Singh A."/>
            <person name="Wilkins M.J."/>
            <person name="Williams K.H."/>
            <person name="Banfield J.F."/>
        </authorList>
    </citation>
    <scope>NUCLEOTIDE SEQUENCE [LARGE SCALE GENOMIC DNA]</scope>
</reference>